<dbReference type="Proteomes" id="UP000776252">
    <property type="component" value="Unassembled WGS sequence"/>
</dbReference>
<evidence type="ECO:0000256" key="2">
    <source>
        <dbReference type="ARBA" id="ARBA00022448"/>
    </source>
</evidence>
<comment type="caution">
    <text evidence="10">The sequence shown here is derived from an EMBL/GenBank/DDBJ whole genome shotgun (WGS) entry which is preliminary data.</text>
</comment>
<accession>A0ABS6BXI7</accession>
<evidence type="ECO:0000256" key="6">
    <source>
        <dbReference type="ARBA" id="ARBA00022989"/>
    </source>
</evidence>
<sequence length="84" mass="8830">METSQTTVIVAENKKSVREMANKVAAGIANAVLVMLGIGLLCETLGKFMHWQAFIGIGTIAKSMLAPALGAGVAYQLKGNTCYI</sequence>
<feature type="transmembrane region" description="Helical" evidence="8">
    <location>
        <begin position="24"/>
        <end position="41"/>
    </location>
</feature>
<keyword evidence="7 8" id="KW-0472">Membrane</keyword>
<gene>
    <name evidence="10" type="ORF">KPL37_16465</name>
</gene>
<evidence type="ECO:0000256" key="3">
    <source>
        <dbReference type="ARBA" id="ARBA00022475"/>
    </source>
</evidence>
<evidence type="ECO:0000256" key="8">
    <source>
        <dbReference type="SAM" id="Phobius"/>
    </source>
</evidence>
<dbReference type="RefSeq" id="WP_216151101.1">
    <property type="nucleotide sequence ID" value="NZ_JAHLDV010000057.1"/>
</dbReference>
<evidence type="ECO:0000313" key="11">
    <source>
        <dbReference type="Proteomes" id="UP000776252"/>
    </source>
</evidence>
<dbReference type="InterPro" id="IPR003352">
    <property type="entry name" value="PTS_EIIC"/>
</dbReference>
<keyword evidence="2" id="KW-0813">Transport</keyword>
<comment type="subcellular location">
    <subcellularLocation>
        <location evidence="1">Cell membrane</location>
        <topology evidence="1">Multi-pass membrane protein</topology>
    </subcellularLocation>
</comment>
<organism evidence="10 11">
    <name type="scientific">Clostridium frigoris</name>
    <dbReference type="NCBI Taxonomy" id="205327"/>
    <lineage>
        <taxon>Bacteria</taxon>
        <taxon>Bacillati</taxon>
        <taxon>Bacillota</taxon>
        <taxon>Clostridia</taxon>
        <taxon>Eubacteriales</taxon>
        <taxon>Clostridiaceae</taxon>
        <taxon>Clostridium</taxon>
    </lineage>
</organism>
<keyword evidence="5 8" id="KW-0812">Transmembrane</keyword>
<name>A0ABS6BXI7_9CLOT</name>
<keyword evidence="6 8" id="KW-1133">Transmembrane helix</keyword>
<proteinExistence type="predicted"/>
<keyword evidence="11" id="KW-1185">Reference proteome</keyword>
<dbReference type="EMBL" id="JAHLDV010000057">
    <property type="protein sequence ID" value="MBU3161305.1"/>
    <property type="molecule type" value="Genomic_DNA"/>
</dbReference>
<evidence type="ECO:0000259" key="9">
    <source>
        <dbReference type="Pfam" id="PF13303"/>
    </source>
</evidence>
<reference evidence="10 11" key="1">
    <citation type="submission" date="2021-06" db="EMBL/GenBank/DDBJ databases">
        <title>Clostridia strains as spoilage organisms.</title>
        <authorList>
            <person name="Wambui J."/>
            <person name="Stephan R."/>
            <person name="Stevens M.J.A."/>
        </authorList>
    </citation>
    <scope>NUCLEOTIDE SEQUENCE [LARGE SCALE GENOMIC DNA]</scope>
    <source>
        <strain evidence="10 11">DSM 14204</strain>
    </source>
</reference>
<dbReference type="Pfam" id="PF13303">
    <property type="entry name" value="PTS_EIIC_2"/>
    <property type="match status" value="1"/>
</dbReference>
<evidence type="ECO:0000256" key="4">
    <source>
        <dbReference type="ARBA" id="ARBA00022597"/>
    </source>
</evidence>
<keyword evidence="4 10" id="KW-0762">Sugar transport</keyword>
<evidence type="ECO:0000256" key="7">
    <source>
        <dbReference type="ARBA" id="ARBA00023136"/>
    </source>
</evidence>
<feature type="domain" description="Phosphotransferase system EIIC" evidence="9">
    <location>
        <begin position="23"/>
        <end position="83"/>
    </location>
</feature>
<evidence type="ECO:0000256" key="1">
    <source>
        <dbReference type="ARBA" id="ARBA00004651"/>
    </source>
</evidence>
<evidence type="ECO:0000313" key="10">
    <source>
        <dbReference type="EMBL" id="MBU3161305.1"/>
    </source>
</evidence>
<evidence type="ECO:0000256" key="5">
    <source>
        <dbReference type="ARBA" id="ARBA00022692"/>
    </source>
</evidence>
<keyword evidence="3" id="KW-1003">Cell membrane</keyword>
<feature type="transmembrane region" description="Helical" evidence="8">
    <location>
        <begin position="53"/>
        <end position="75"/>
    </location>
</feature>
<protein>
    <submittedName>
        <fullName evidence="10">PTS sugar transporter subunit IIC</fullName>
    </submittedName>
</protein>